<evidence type="ECO:0000259" key="16">
    <source>
        <dbReference type="Pfam" id="PF00742"/>
    </source>
</evidence>
<dbReference type="Gene3D" id="3.40.50.720">
    <property type="entry name" value="NAD(P)-binding Rossmann-like Domain"/>
    <property type="match status" value="1"/>
</dbReference>
<comment type="pathway">
    <text evidence="1 14">Amino-acid biosynthesis; L-threonine biosynthesis; L-threonine from L-aspartate: step 3/5.</text>
</comment>
<evidence type="ECO:0000256" key="15">
    <source>
        <dbReference type="RuleBase" id="RU004171"/>
    </source>
</evidence>
<evidence type="ECO:0000256" key="4">
    <source>
        <dbReference type="ARBA" id="ARBA00013213"/>
    </source>
</evidence>
<evidence type="ECO:0000256" key="10">
    <source>
        <dbReference type="ARBA" id="ARBA00023167"/>
    </source>
</evidence>
<dbReference type="Proteomes" id="UP000294613">
    <property type="component" value="Unassembled WGS sequence"/>
</dbReference>
<dbReference type="GO" id="GO:0050661">
    <property type="term" value="F:NADP binding"/>
    <property type="evidence" value="ECO:0007669"/>
    <property type="project" value="InterPro"/>
</dbReference>
<dbReference type="PANTHER" id="PTHR43331">
    <property type="entry name" value="HOMOSERINE DEHYDROGENASE"/>
    <property type="match status" value="1"/>
</dbReference>
<evidence type="ECO:0000256" key="12">
    <source>
        <dbReference type="PIRSR" id="PIRSR000098-1"/>
    </source>
</evidence>
<evidence type="ECO:0000259" key="17">
    <source>
        <dbReference type="Pfam" id="PF03447"/>
    </source>
</evidence>
<gene>
    <name evidence="18" type="primary">hom</name>
    <name evidence="19" type="ORF">EDD74_10796</name>
    <name evidence="18" type="ORF">FAEUMB_16110</name>
</gene>
<evidence type="ECO:0000313" key="20">
    <source>
        <dbReference type="Proteomes" id="UP000294613"/>
    </source>
</evidence>
<comment type="caution">
    <text evidence="19">The sequence shown here is derived from an EMBL/GenBank/DDBJ whole genome shotgun (WGS) entry which is preliminary data.</text>
</comment>
<dbReference type="NCBIfam" id="NF004976">
    <property type="entry name" value="PRK06349.1"/>
    <property type="match status" value="1"/>
</dbReference>
<dbReference type="AlphaFoldDB" id="A0A4R3JPN7"/>
<proteinExistence type="inferred from homology"/>
<dbReference type="RefSeq" id="WP_008976543.1">
    <property type="nucleotide sequence ID" value="NZ_AP031411.1"/>
</dbReference>
<reference evidence="19 20" key="2">
    <citation type="submission" date="2019-03" db="EMBL/GenBank/DDBJ databases">
        <title>Genomic Encyclopedia of Type Strains, Phase IV (KMG-IV): sequencing the most valuable type-strain genomes for metagenomic binning, comparative biology and taxonomic classification.</title>
        <authorList>
            <person name="Goeker M."/>
        </authorList>
    </citation>
    <scope>NUCLEOTIDE SEQUENCE [LARGE SCALE GENOMIC DNA]</scope>
    <source>
        <strain evidence="19 20">DSM 103426</strain>
    </source>
</reference>
<dbReference type="EMBL" id="BHEO01000008">
    <property type="protein sequence ID" value="GBU05070.1"/>
    <property type="molecule type" value="Genomic_DNA"/>
</dbReference>
<feature type="domain" description="Aspartate/homoserine dehydrogenase NAD-binding" evidence="17">
    <location>
        <begin position="8"/>
        <end position="124"/>
    </location>
</feature>
<feature type="binding site" evidence="13">
    <location>
        <position position="185"/>
    </location>
    <ligand>
        <name>L-homoserine</name>
        <dbReference type="ChEBI" id="CHEBI:57476"/>
    </ligand>
</feature>
<dbReference type="GeneID" id="97506259"/>
<dbReference type="UniPathway" id="UPA00050">
    <property type="reaction ID" value="UER00063"/>
</dbReference>
<feature type="binding site" evidence="13">
    <location>
        <begin position="7"/>
        <end position="14"/>
    </location>
    <ligand>
        <name>NADP(+)</name>
        <dbReference type="ChEBI" id="CHEBI:58349"/>
    </ligand>
</feature>
<evidence type="ECO:0000256" key="9">
    <source>
        <dbReference type="ARBA" id="ARBA00023053"/>
    </source>
</evidence>
<evidence type="ECO:0000256" key="5">
    <source>
        <dbReference type="ARBA" id="ARBA00013376"/>
    </source>
</evidence>
<comment type="catalytic activity">
    <reaction evidence="11">
        <text>L-homoserine + NADP(+) = L-aspartate 4-semialdehyde + NADPH + H(+)</text>
        <dbReference type="Rhea" id="RHEA:15761"/>
        <dbReference type="ChEBI" id="CHEBI:15378"/>
        <dbReference type="ChEBI" id="CHEBI:57476"/>
        <dbReference type="ChEBI" id="CHEBI:57783"/>
        <dbReference type="ChEBI" id="CHEBI:58349"/>
        <dbReference type="ChEBI" id="CHEBI:537519"/>
        <dbReference type="EC" id="1.1.1.3"/>
    </reaction>
    <physiologicalReaction direction="right-to-left" evidence="11">
        <dbReference type="Rhea" id="RHEA:15763"/>
    </physiologicalReaction>
</comment>
<dbReference type="PIRSF" id="PIRSF000098">
    <property type="entry name" value="Homoser_dehydrog"/>
    <property type="match status" value="1"/>
</dbReference>
<evidence type="ECO:0000256" key="6">
    <source>
        <dbReference type="ARBA" id="ARBA00022605"/>
    </source>
</evidence>
<evidence type="ECO:0000313" key="21">
    <source>
        <dbReference type="Proteomes" id="UP000702954"/>
    </source>
</evidence>
<dbReference type="Gene3D" id="3.30.360.10">
    <property type="entry name" value="Dihydrodipicolinate Reductase, domain 2"/>
    <property type="match status" value="1"/>
</dbReference>
<keyword evidence="13 14" id="KW-0521">NADP</keyword>
<dbReference type="PANTHER" id="PTHR43331:SF1">
    <property type="entry name" value="HOMOSERINE DEHYDROGENASE"/>
    <property type="match status" value="1"/>
</dbReference>
<dbReference type="InterPro" id="IPR016204">
    <property type="entry name" value="HDH"/>
</dbReference>
<accession>A0A4R3JPN7</accession>
<feature type="active site" description="Proton donor" evidence="12">
    <location>
        <position position="200"/>
    </location>
</feature>
<keyword evidence="8 14" id="KW-0560">Oxidoreductase</keyword>
<sequence>MINIAVLGYGTVGSGVVEVLDTNRECISQRVGEEIRVKYVLDLRDFPGDPVQNILVHNFEEIIRDEDVKIVVEVMGGIEPAYTFVKRSLLAGKSVATSNKALVAKHGAELLSIAKEKQINFLFEASVGGGIPIIRPLNSSMTADEIEEITGILNGTTNYMLTKMFYEGAGYEEVLRQAQENGYAEKNPEADVEGYDACRKIAILSSLISGHQVDFEDIYTEGITEITERDMEYAKQMQMTIKLLASSRRSGECLSAIVAPCLLENTHPLFGVNGVFNAIFVHGNVLGDAMFYGSGAGKLPTASAVVADVVEEAKNLNRNVMTMWKSDKLKLQDKGDTIRRFFVRITGNAEAMKTYIESIFGPVQIVMLPDVEEEFGFLTGRMTERAYEECAAKFPNIIRMIRMQEQSGSKE</sequence>
<dbReference type="SUPFAM" id="SSF55347">
    <property type="entry name" value="Glyceraldehyde-3-phosphate dehydrogenase-like, C-terminal domain"/>
    <property type="match status" value="1"/>
</dbReference>
<comment type="pathway">
    <text evidence="2 14">Amino-acid biosynthesis; L-methionine biosynthesis via de novo pathway; L-homoserine from L-aspartate: step 3/3.</text>
</comment>
<evidence type="ECO:0000313" key="19">
    <source>
        <dbReference type="EMBL" id="TCS68705.1"/>
    </source>
</evidence>
<dbReference type="EC" id="1.1.1.3" evidence="4 14"/>
<dbReference type="UniPathway" id="UPA00051">
    <property type="reaction ID" value="UER00465"/>
</dbReference>
<comment type="similarity">
    <text evidence="3 15">Belongs to the homoserine dehydrogenase family.</text>
</comment>
<dbReference type="Pfam" id="PF03447">
    <property type="entry name" value="NAD_binding_3"/>
    <property type="match status" value="1"/>
</dbReference>
<evidence type="ECO:0000313" key="18">
    <source>
        <dbReference type="EMBL" id="GBU05070.1"/>
    </source>
</evidence>
<dbReference type="PROSITE" id="PS01042">
    <property type="entry name" value="HOMOSER_DHGENASE"/>
    <property type="match status" value="1"/>
</dbReference>
<dbReference type="InterPro" id="IPR019811">
    <property type="entry name" value="HDH_CS"/>
</dbReference>
<organism evidence="19 20">
    <name type="scientific">Faecalimonas umbilicata</name>
    <dbReference type="NCBI Taxonomy" id="1912855"/>
    <lineage>
        <taxon>Bacteria</taxon>
        <taxon>Bacillati</taxon>
        <taxon>Bacillota</taxon>
        <taxon>Clostridia</taxon>
        <taxon>Lachnospirales</taxon>
        <taxon>Lachnospiraceae</taxon>
        <taxon>Faecalimonas</taxon>
    </lineage>
</organism>
<dbReference type="GO" id="GO:0009086">
    <property type="term" value="P:methionine biosynthetic process"/>
    <property type="evidence" value="ECO:0007669"/>
    <property type="project" value="UniProtKB-KW"/>
</dbReference>
<evidence type="ECO:0000256" key="11">
    <source>
        <dbReference type="ARBA" id="ARBA00048841"/>
    </source>
</evidence>
<dbReference type="Proteomes" id="UP000702954">
    <property type="component" value="Unassembled WGS sequence"/>
</dbReference>
<feature type="domain" description="Homoserine dehydrogenase catalytic" evidence="16">
    <location>
        <begin position="132"/>
        <end position="310"/>
    </location>
</feature>
<dbReference type="FunFam" id="3.30.360.10:FF:000005">
    <property type="entry name" value="Homoserine dehydrogenase"/>
    <property type="match status" value="1"/>
</dbReference>
<evidence type="ECO:0000256" key="7">
    <source>
        <dbReference type="ARBA" id="ARBA00022697"/>
    </source>
</evidence>
<keyword evidence="9" id="KW-0915">Sodium</keyword>
<reference evidence="18 21" key="1">
    <citation type="journal article" date="2018" name="Int. J. Syst. Evol. Microbiol.">
        <title>Draft Genome Sequence of Faecalimonas umbilicata JCM 30896T, an Acetate-Producing Bacterium Isolated from Human Feces.</title>
        <authorList>
            <person name="Sakamoto M."/>
            <person name="Ikeyama N."/>
            <person name="Yuki M."/>
            <person name="Ohkuma M."/>
        </authorList>
    </citation>
    <scope>NUCLEOTIDE SEQUENCE [LARGE SCALE GENOMIC DNA]</scope>
    <source>
        <strain evidence="18 21">EGH7</strain>
    </source>
</reference>
<evidence type="ECO:0000256" key="8">
    <source>
        <dbReference type="ARBA" id="ARBA00023002"/>
    </source>
</evidence>
<keyword evidence="6 14" id="KW-0028">Amino-acid biosynthesis</keyword>
<name>A0A4R3JPN7_9FIRM</name>
<dbReference type="EMBL" id="SLZV01000007">
    <property type="protein sequence ID" value="TCS68705.1"/>
    <property type="molecule type" value="Genomic_DNA"/>
</dbReference>
<keyword evidence="21" id="KW-1185">Reference proteome</keyword>
<dbReference type="GO" id="GO:0004412">
    <property type="term" value="F:homoserine dehydrogenase activity"/>
    <property type="evidence" value="ECO:0007669"/>
    <property type="project" value="UniProtKB-EC"/>
</dbReference>
<protein>
    <recommendedName>
        <fullName evidence="5 14">Homoserine dehydrogenase</fullName>
        <ecNumber evidence="4 14">1.1.1.3</ecNumber>
    </recommendedName>
</protein>
<evidence type="ECO:0000256" key="3">
    <source>
        <dbReference type="ARBA" id="ARBA00006753"/>
    </source>
</evidence>
<dbReference type="InterPro" id="IPR036291">
    <property type="entry name" value="NAD(P)-bd_dom_sf"/>
</dbReference>
<dbReference type="Pfam" id="PF00742">
    <property type="entry name" value="Homoserine_dh"/>
    <property type="match status" value="1"/>
</dbReference>
<keyword evidence="10 14" id="KW-0486">Methionine biosynthesis</keyword>
<evidence type="ECO:0000256" key="2">
    <source>
        <dbReference type="ARBA" id="ARBA00005062"/>
    </source>
</evidence>
<dbReference type="InterPro" id="IPR005106">
    <property type="entry name" value="Asp/hSer_DH_NAD-bd"/>
</dbReference>
<dbReference type="InterPro" id="IPR001342">
    <property type="entry name" value="HDH_cat"/>
</dbReference>
<evidence type="ECO:0000256" key="1">
    <source>
        <dbReference type="ARBA" id="ARBA00005056"/>
    </source>
</evidence>
<evidence type="ECO:0000256" key="13">
    <source>
        <dbReference type="PIRSR" id="PIRSR000098-2"/>
    </source>
</evidence>
<dbReference type="SUPFAM" id="SSF51735">
    <property type="entry name" value="NAD(P)-binding Rossmann-fold domains"/>
    <property type="match status" value="1"/>
</dbReference>
<feature type="binding site" evidence="13">
    <location>
        <position position="100"/>
    </location>
    <ligand>
        <name>NADPH</name>
        <dbReference type="ChEBI" id="CHEBI:57783"/>
    </ligand>
</feature>
<keyword evidence="7 14" id="KW-0791">Threonine biosynthesis</keyword>
<dbReference type="GO" id="GO:0009088">
    <property type="term" value="P:threonine biosynthetic process"/>
    <property type="evidence" value="ECO:0007669"/>
    <property type="project" value="UniProtKB-UniPathway"/>
</dbReference>
<dbReference type="Gene3D" id="3.30.70.260">
    <property type="match status" value="1"/>
</dbReference>
<evidence type="ECO:0000256" key="14">
    <source>
        <dbReference type="RuleBase" id="RU000579"/>
    </source>
</evidence>